<feature type="transmembrane region" description="Helical" evidence="2">
    <location>
        <begin position="21"/>
        <end position="42"/>
    </location>
</feature>
<evidence type="ECO:0000256" key="2">
    <source>
        <dbReference type="SAM" id="Phobius"/>
    </source>
</evidence>
<evidence type="ECO:0008006" key="5">
    <source>
        <dbReference type="Google" id="ProtNLM"/>
    </source>
</evidence>
<proteinExistence type="predicted"/>
<protein>
    <recommendedName>
        <fullName evidence="5">Lipoprotein</fullName>
    </recommendedName>
</protein>
<evidence type="ECO:0000313" key="4">
    <source>
        <dbReference type="Proteomes" id="UP000326912"/>
    </source>
</evidence>
<dbReference type="AlphaFoldDB" id="A0A5J4KL22"/>
<keyword evidence="2" id="KW-0812">Transmembrane</keyword>
<dbReference type="EMBL" id="BKZW01000001">
    <property type="protein sequence ID" value="GER86869.1"/>
    <property type="molecule type" value="Genomic_DNA"/>
</dbReference>
<name>A0A5J4KL22_9CHLR</name>
<accession>A0A5J4KL22</accession>
<feature type="compositionally biased region" description="Pro residues" evidence="1">
    <location>
        <begin position="63"/>
        <end position="73"/>
    </location>
</feature>
<evidence type="ECO:0000313" key="3">
    <source>
        <dbReference type="EMBL" id="GER86869.1"/>
    </source>
</evidence>
<keyword evidence="2" id="KW-0472">Membrane</keyword>
<gene>
    <name evidence="3" type="ORF">KDW_10310</name>
</gene>
<dbReference type="Proteomes" id="UP000326912">
    <property type="component" value="Unassembled WGS sequence"/>
</dbReference>
<organism evidence="3 4">
    <name type="scientific">Dictyobacter vulcani</name>
    <dbReference type="NCBI Taxonomy" id="2607529"/>
    <lineage>
        <taxon>Bacteria</taxon>
        <taxon>Bacillati</taxon>
        <taxon>Chloroflexota</taxon>
        <taxon>Ktedonobacteria</taxon>
        <taxon>Ktedonobacterales</taxon>
        <taxon>Dictyobacteraceae</taxon>
        <taxon>Dictyobacter</taxon>
    </lineage>
</organism>
<keyword evidence="4" id="KW-1185">Reference proteome</keyword>
<feature type="region of interest" description="Disordered" evidence="1">
    <location>
        <begin position="51"/>
        <end position="73"/>
    </location>
</feature>
<keyword evidence="2" id="KW-1133">Transmembrane helix</keyword>
<sequence length="361" mass="40108">MPLPGIPPQHNPKQKKYSRRLIISVVGASLVIISALMFLPFVQTYFNSSTNGAQAVRPKPKPKPTSTPTPTPIPFNPSVGAVLPTHRVVAFYAVPGAEVTGPAYAPDAQMLANLKAQGAAYTNADPAHPVQLGIDLVVSVPDNYPGPQQTYSHHVDAATIQSYIDFCKSNNLLLFLDLNFGQAPIKPELEYFMPYLEHYAFVHMAIDPEWMFPRRDGIPGTNLSNVRAADLKPAIEDLADIPMKYHLPRKILIIHQYRGDGDLMNNPFDAGQAEIADKRNLFSDPRVDVVMHVDSVGGFPGDHQEKELQYSQWVKDDMQKYNNFKYGGFKIFYRLEAKMGLMTPQEVLSMAPAPMVVTYGN</sequence>
<reference evidence="3 4" key="1">
    <citation type="submission" date="2019-10" db="EMBL/GenBank/DDBJ databases">
        <title>Dictyobacter vulcani sp. nov., within the class Ktedonobacteria, isolated from soil of volcanic Mt. Zao.</title>
        <authorList>
            <person name="Zheng Y."/>
            <person name="Wang C.M."/>
            <person name="Sakai Y."/>
            <person name="Abe K."/>
            <person name="Yokota A."/>
            <person name="Yabe S."/>
        </authorList>
    </citation>
    <scope>NUCLEOTIDE SEQUENCE [LARGE SCALE GENOMIC DNA]</scope>
    <source>
        <strain evidence="3 4">W12</strain>
    </source>
</reference>
<comment type="caution">
    <text evidence="3">The sequence shown here is derived from an EMBL/GenBank/DDBJ whole genome shotgun (WGS) entry which is preliminary data.</text>
</comment>
<evidence type="ECO:0000256" key="1">
    <source>
        <dbReference type="SAM" id="MobiDB-lite"/>
    </source>
</evidence>